<feature type="compositionally biased region" description="Polar residues" evidence="1">
    <location>
        <begin position="559"/>
        <end position="575"/>
    </location>
</feature>
<dbReference type="Gene3D" id="1.25.40.420">
    <property type="match status" value="1"/>
</dbReference>
<feature type="compositionally biased region" description="Polar residues" evidence="1">
    <location>
        <begin position="609"/>
        <end position="623"/>
    </location>
</feature>
<organism evidence="4 5">
    <name type="scientific">Polypterus senegalus</name>
    <name type="common">Senegal bichir</name>
    <dbReference type="NCBI Taxonomy" id="55291"/>
    <lineage>
        <taxon>Eukaryota</taxon>
        <taxon>Metazoa</taxon>
        <taxon>Chordata</taxon>
        <taxon>Craniata</taxon>
        <taxon>Vertebrata</taxon>
        <taxon>Euteleostomi</taxon>
        <taxon>Actinopterygii</taxon>
        <taxon>Polypteriformes</taxon>
        <taxon>Polypteridae</taxon>
        <taxon>Polypterus</taxon>
    </lineage>
</organism>
<feature type="region of interest" description="Disordered" evidence="1">
    <location>
        <begin position="283"/>
        <end position="533"/>
    </location>
</feature>
<feature type="compositionally biased region" description="Polar residues" evidence="1">
    <location>
        <begin position="509"/>
        <end position="518"/>
    </location>
</feature>
<evidence type="ECO:0000313" key="4">
    <source>
        <dbReference type="EMBL" id="MBN3293684.1"/>
    </source>
</evidence>
<feature type="compositionally biased region" description="Basic and acidic residues" evidence="1">
    <location>
        <begin position="375"/>
        <end position="385"/>
    </location>
</feature>
<feature type="domain" description="BTB/POZ" evidence="2">
    <location>
        <begin position="1347"/>
        <end position="1389"/>
    </location>
</feature>
<evidence type="ECO:0000256" key="1">
    <source>
        <dbReference type="SAM" id="MobiDB-lite"/>
    </source>
</evidence>
<dbReference type="CDD" id="cd14733">
    <property type="entry name" value="BACK"/>
    <property type="match status" value="1"/>
</dbReference>
<feature type="compositionally biased region" description="Basic and acidic residues" evidence="1">
    <location>
        <begin position="983"/>
        <end position="992"/>
    </location>
</feature>
<feature type="compositionally biased region" description="Low complexity" evidence="1">
    <location>
        <begin position="837"/>
        <end position="846"/>
    </location>
</feature>
<dbReference type="InterPro" id="IPR043225">
    <property type="entry name" value="BACK_BTBD8"/>
</dbReference>
<dbReference type="InterPro" id="IPR027907">
    <property type="entry name" value="BTBD8_C"/>
</dbReference>
<dbReference type="EMBL" id="JAAWVN010022606">
    <property type="protein sequence ID" value="MBN3293684.1"/>
    <property type="molecule type" value="Genomic_DNA"/>
</dbReference>
<comment type="caution">
    <text evidence="4">The sequence shown here is derived from an EMBL/GenBank/DDBJ whole genome shotgun (WGS) entry which is preliminary data.</text>
</comment>
<evidence type="ECO:0000259" key="3">
    <source>
        <dbReference type="Pfam" id="PF26017"/>
    </source>
</evidence>
<reference evidence="4" key="1">
    <citation type="journal article" date="2021" name="Cell">
        <title>Tracing the genetic footprints of vertebrate landing in non-teleost ray-finned fishes.</title>
        <authorList>
            <person name="Bi X."/>
            <person name="Wang K."/>
            <person name="Yang L."/>
            <person name="Pan H."/>
            <person name="Jiang H."/>
            <person name="Wei Q."/>
            <person name="Fang M."/>
            <person name="Yu H."/>
            <person name="Zhu C."/>
            <person name="Cai Y."/>
            <person name="He Y."/>
            <person name="Gan X."/>
            <person name="Zeng H."/>
            <person name="Yu D."/>
            <person name="Zhu Y."/>
            <person name="Jiang H."/>
            <person name="Qiu Q."/>
            <person name="Yang H."/>
            <person name="Zhang Y.E."/>
            <person name="Wang W."/>
            <person name="Zhu M."/>
            <person name="He S."/>
            <person name="Zhang G."/>
        </authorList>
    </citation>
    <scope>NUCLEOTIDE SEQUENCE</scope>
    <source>
        <strain evidence="4">Bchr_001</strain>
    </source>
</reference>
<feature type="compositionally biased region" description="Basic and acidic residues" evidence="1">
    <location>
        <begin position="241"/>
        <end position="254"/>
    </location>
</feature>
<keyword evidence="5" id="KW-1185">Reference proteome</keyword>
<feature type="region of interest" description="Disordered" evidence="1">
    <location>
        <begin position="829"/>
        <end position="872"/>
    </location>
</feature>
<dbReference type="Pfam" id="PF15363">
    <property type="entry name" value="BTBD8_C"/>
    <property type="match status" value="1"/>
</dbReference>
<feature type="non-terminal residue" evidence="4">
    <location>
        <position position="1"/>
    </location>
</feature>
<name>A0ABS2Z4M1_POLSE</name>
<evidence type="ECO:0000259" key="2">
    <source>
        <dbReference type="Pfam" id="PF15363"/>
    </source>
</evidence>
<feature type="non-terminal residue" evidence="4">
    <location>
        <position position="1389"/>
    </location>
</feature>
<feature type="region of interest" description="Disordered" evidence="1">
    <location>
        <begin position="801"/>
        <end position="820"/>
    </location>
</feature>
<feature type="region of interest" description="Disordered" evidence="1">
    <location>
        <begin position="559"/>
        <end position="623"/>
    </location>
</feature>
<dbReference type="Proteomes" id="UP001166052">
    <property type="component" value="Unassembled WGS sequence"/>
</dbReference>
<sequence>MESDQLICSLPGVKWAEKALSLGAELQDECISYIVAHFSEIISTEGFHHLLKAQGMSSKPYLLEKIFQAIEASITTENCCSYFIAIEMLKTFPSVNDTVPADSFLTQGFACEIQAVHEKLWTFLVQSFYAVRHSEGWNLMKAEHREQIQAAAFDKGDSRKLGKKPTFSSSKVLHLKCPQAHQQTTENQIQSLQEGRNLPAPWSVLSNRTTKMKSDGLGASGHTVAAGRGTSNKTPKSAVSKGKDAKEANKVAKDTKLTEKSVPIKAVPLSKMKSLNNGNARIESSIVKRENNPSASIDGPRKMLGTKVPEDQDRKISSGARPKCSSATSTARANPAKSLKAISAKDTPLTNKEEGSFVKCESTHISESSGNVSPLRDEKPDKESDNSLNKDLGSDITSGSASPQYSSNSPKDSSTGPGTKNASKTVCRTLGHKIHKAEKVNSVTAKPPIKENSKVKQIAPSNKTPSGNRAMRNDRRVKGVPSVSAESLGPAPMASSPQNIASPRKEDLQQNSKSSLLDKTSREIPTSARKKTISKSIPAVIETKQTTNSAKVILGTSRQTVGGSKSAANKKSISEQPALKVTSKSLGSDKQPLSGVKKPTSKNKESSNQKKITSGCSDSKQNASTVKVVSSEYPGLEKALDTKKQDCSGLLESTQTRRNPEQTSNLQSDRIQLHANSSPATQNLASETLTTENDMPYITGNISGQMNIEQCETLCHGVCLETRASSKPDLSKVIVQAENVTQCLSTSLSKEKIPEEMFFKDASTCDNNKQKSSSGSNSFTVNYSTSSRCGPGQIPQVLSLISPTDMATAETPGSREDGEMALEDPWNTLHQRSSPESDTGSATTSSDDIKPRSEDYDAGGSQDDDGSNERGISKCSTMLCHDFLGRSSSDTSTPEELKMYDSGLRIEVKLKDRESTVDPFHVHSTSDDDDRRKTKKAWTERECKPMDEGICEENSCAASVSIKNVPKHQLSSTDEETEDEKSEAEIVEERGPQPESSSHQFQGIDNLAFEDIAEQDNNAPEFQSTGNFRRTVLLSVDECEELGSEEGAGQTPPYNSVDILTPGDVFESTTVGLRESQVKSLSAGNTCDAEKSLIACEKDNRKEVFEKGSFSYNSCTNEPENNPDTNSSKENHECNLTTVTVNQTLCSQGESEQDKSTSLIEQRIEDPVSDSRHQERPCHLNLYHLDHSNDSGQWIGSTENLDCRKSELHLNLNNHHMKDGSVTPTDQNPSTLSAGDLDDCEEQTCTYDRRPSKTLSPIYELDVGERFEQRPDVEACISDQEENNHFAKSDWMLLHQLLADQVCDLGIINTVPEDLNLAQYLINQTLALSRDGLKSQGKSLAEKEMCKKWSELISPLEDSTASITVTSFSPDDSASPQGEWTIVELETHH</sequence>
<proteinExistence type="predicted"/>
<dbReference type="Pfam" id="PF26017">
    <property type="entry name" value="BACK_BTBD8"/>
    <property type="match status" value="1"/>
</dbReference>
<evidence type="ECO:0000313" key="5">
    <source>
        <dbReference type="Proteomes" id="UP001166052"/>
    </source>
</evidence>
<feature type="compositionally biased region" description="Polar residues" evidence="1">
    <location>
        <begin position="1111"/>
        <end position="1126"/>
    </location>
</feature>
<feature type="compositionally biased region" description="Polar residues" evidence="1">
    <location>
        <begin position="395"/>
        <end position="426"/>
    </location>
</feature>
<feature type="region of interest" description="Disordered" evidence="1">
    <location>
        <begin position="211"/>
        <end position="254"/>
    </location>
</feature>
<feature type="compositionally biased region" description="Basic and acidic residues" evidence="1">
    <location>
        <begin position="351"/>
        <end position="364"/>
    </location>
</feature>
<accession>A0ABS2Z4M1</accession>
<gene>
    <name evidence="4" type="ORF">GTO92_0021443</name>
</gene>
<feature type="domain" description="BTBD8 BACK" evidence="3">
    <location>
        <begin position="1"/>
        <end position="42"/>
    </location>
</feature>
<dbReference type="PANTHER" id="PTHR22427:SF2">
    <property type="entry name" value="BTB_POZ DOMAIN-CONTAINING PROTEIN 8"/>
    <property type="match status" value="1"/>
</dbReference>
<protein>
    <submittedName>
        <fullName evidence="4">K1107 protein</fullName>
    </submittedName>
</protein>
<dbReference type="PANTHER" id="PTHR22427">
    <property type="entry name" value="GH15728P"/>
    <property type="match status" value="1"/>
</dbReference>
<feature type="compositionally biased region" description="Acidic residues" evidence="1">
    <location>
        <begin position="973"/>
        <end position="982"/>
    </location>
</feature>
<feature type="region of interest" description="Disordered" evidence="1">
    <location>
        <begin position="1111"/>
        <end position="1131"/>
    </location>
</feature>
<feature type="region of interest" description="Disordered" evidence="1">
    <location>
        <begin position="965"/>
        <end position="1000"/>
    </location>
</feature>